<evidence type="ECO:0000313" key="5">
    <source>
        <dbReference type="Proteomes" id="UP000199095"/>
    </source>
</evidence>
<name>A0A1I0FA52_9BACI</name>
<protein>
    <submittedName>
        <fullName evidence="4">HSP20 family protein</fullName>
    </submittedName>
</protein>
<sequence length="149" mass="17463">MGSNRERLPRRLNDSPFQNIMQQMDHFFQESMKNFDSLFQLNSFHVDMFEDDTNVVIEADLQGYKREQIQIKPYGNHLKIAVENSSVLEEQNENTSYIHQQQTFQRMERLIALPFQISEIDTRASFKEGLLTITIPKDKTNSGFIDIDG</sequence>
<evidence type="ECO:0000256" key="1">
    <source>
        <dbReference type="PROSITE-ProRule" id="PRU00285"/>
    </source>
</evidence>
<comment type="similarity">
    <text evidence="1 2">Belongs to the small heat shock protein (HSP20) family.</text>
</comment>
<evidence type="ECO:0000313" key="4">
    <source>
        <dbReference type="EMBL" id="SET54812.1"/>
    </source>
</evidence>
<evidence type="ECO:0000256" key="2">
    <source>
        <dbReference type="RuleBase" id="RU003616"/>
    </source>
</evidence>
<dbReference type="PANTHER" id="PTHR11527">
    <property type="entry name" value="HEAT-SHOCK PROTEIN 20 FAMILY MEMBER"/>
    <property type="match status" value="1"/>
</dbReference>
<dbReference type="AlphaFoldDB" id="A0A1I0FA52"/>
<dbReference type="InterPro" id="IPR008978">
    <property type="entry name" value="HSP20-like_chaperone"/>
</dbReference>
<accession>A0A1I0FA52</accession>
<dbReference type="Gene3D" id="2.60.40.790">
    <property type="match status" value="1"/>
</dbReference>
<evidence type="ECO:0000259" key="3">
    <source>
        <dbReference type="PROSITE" id="PS01031"/>
    </source>
</evidence>
<dbReference type="InterPro" id="IPR002068">
    <property type="entry name" value="A-crystallin/Hsp20_dom"/>
</dbReference>
<dbReference type="EMBL" id="FOHJ01000005">
    <property type="protein sequence ID" value="SET54812.1"/>
    <property type="molecule type" value="Genomic_DNA"/>
</dbReference>
<reference evidence="5" key="1">
    <citation type="submission" date="2016-10" db="EMBL/GenBank/DDBJ databases">
        <authorList>
            <person name="Varghese N."/>
            <person name="Submissions S."/>
        </authorList>
    </citation>
    <scope>NUCLEOTIDE SEQUENCE [LARGE SCALE GENOMIC DNA]</scope>
    <source>
        <strain evidence="5">CGMCC 1.3566</strain>
    </source>
</reference>
<dbReference type="PROSITE" id="PS01031">
    <property type="entry name" value="SHSP"/>
    <property type="match status" value="1"/>
</dbReference>
<dbReference type="Pfam" id="PF00011">
    <property type="entry name" value="HSP20"/>
    <property type="match status" value="1"/>
</dbReference>
<feature type="domain" description="SHSP" evidence="3">
    <location>
        <begin position="37"/>
        <end position="149"/>
    </location>
</feature>
<dbReference type="Proteomes" id="UP000199095">
    <property type="component" value="Unassembled WGS sequence"/>
</dbReference>
<dbReference type="InterPro" id="IPR031107">
    <property type="entry name" value="Small_HSP"/>
</dbReference>
<keyword evidence="5" id="KW-1185">Reference proteome</keyword>
<gene>
    <name evidence="4" type="ORF">SAMN05421676_105255</name>
</gene>
<organism evidence="4 5">
    <name type="scientific">Salinibacillus kushneri</name>
    <dbReference type="NCBI Taxonomy" id="237682"/>
    <lineage>
        <taxon>Bacteria</taxon>
        <taxon>Bacillati</taxon>
        <taxon>Bacillota</taxon>
        <taxon>Bacilli</taxon>
        <taxon>Bacillales</taxon>
        <taxon>Bacillaceae</taxon>
        <taxon>Salinibacillus</taxon>
    </lineage>
</organism>
<dbReference type="SUPFAM" id="SSF49764">
    <property type="entry name" value="HSP20-like chaperones"/>
    <property type="match status" value="1"/>
</dbReference>
<dbReference type="RefSeq" id="WP_177167253.1">
    <property type="nucleotide sequence ID" value="NZ_FOHJ01000005.1"/>
</dbReference>
<proteinExistence type="inferred from homology"/>
<dbReference type="CDD" id="cd06464">
    <property type="entry name" value="ACD_sHsps-like"/>
    <property type="match status" value="1"/>
</dbReference>
<dbReference type="STRING" id="237682.SAMN05421676_105255"/>